<keyword evidence="3" id="KW-1185">Reference proteome</keyword>
<protein>
    <submittedName>
        <fullName evidence="2">Uncharacterized protein</fullName>
    </submittedName>
</protein>
<gene>
    <name evidence="2" type="ORF">H7R39_00530</name>
</gene>
<evidence type="ECO:0000256" key="1">
    <source>
        <dbReference type="SAM" id="MobiDB-lite"/>
    </source>
</evidence>
<comment type="caution">
    <text evidence="2">The sequence shown here is derived from an EMBL/GenBank/DDBJ whole genome shotgun (WGS) entry which is preliminary data.</text>
</comment>
<evidence type="ECO:0000313" key="3">
    <source>
        <dbReference type="Proteomes" id="UP000552683"/>
    </source>
</evidence>
<feature type="region of interest" description="Disordered" evidence="1">
    <location>
        <begin position="1"/>
        <end position="25"/>
    </location>
</feature>
<proteinExistence type="predicted"/>
<name>A0A842J2N8_9BACT</name>
<accession>A0A842J2N8</accession>
<dbReference type="AlphaFoldDB" id="A0A842J2N8"/>
<feature type="compositionally biased region" description="Basic and acidic residues" evidence="1">
    <location>
        <begin position="1"/>
        <end position="20"/>
    </location>
</feature>
<dbReference type="Proteomes" id="UP000552683">
    <property type="component" value="Unassembled WGS sequence"/>
</dbReference>
<sequence>MKSADCKFERKNTRRDDTPPKKPKRKYFKMDLNVLLRLQLVTASRSDENLGTNRTYRVKILLISAKSARQRSQNQKNISGSIAR</sequence>
<evidence type="ECO:0000313" key="2">
    <source>
        <dbReference type="EMBL" id="MBC2881778.1"/>
    </source>
</evidence>
<dbReference type="RefSeq" id="WP_185897500.1">
    <property type="nucleotide sequence ID" value="NZ_JACLZK010000001.1"/>
</dbReference>
<organism evidence="2 3">
    <name type="scientific">Campylobacter massiliensis</name>
    <dbReference type="NCBI Taxonomy" id="2762557"/>
    <lineage>
        <taxon>Bacteria</taxon>
        <taxon>Pseudomonadati</taxon>
        <taxon>Campylobacterota</taxon>
        <taxon>Epsilonproteobacteria</taxon>
        <taxon>Campylobacterales</taxon>
        <taxon>Campylobacteraceae</taxon>
        <taxon>Campylobacter</taxon>
    </lineage>
</organism>
<reference evidence="2 3" key="1">
    <citation type="submission" date="2020-08" db="EMBL/GenBank/DDBJ databases">
        <title>Complete genome and description of Campylobacter massiliensis Marseille-Q3452 sp. nov.</title>
        <authorList>
            <person name="Antezack A."/>
        </authorList>
    </citation>
    <scope>NUCLEOTIDE SEQUENCE [LARGE SCALE GENOMIC DNA]</scope>
    <source>
        <strain evidence="2 3">Marseille-Q3452</strain>
    </source>
</reference>
<dbReference type="EMBL" id="JACLZK010000001">
    <property type="protein sequence ID" value="MBC2881778.1"/>
    <property type="molecule type" value="Genomic_DNA"/>
</dbReference>